<dbReference type="EMBL" id="JARRTL010000025">
    <property type="protein sequence ID" value="MEC0486916.1"/>
    <property type="molecule type" value="Genomic_DNA"/>
</dbReference>
<evidence type="ECO:0000313" key="2">
    <source>
        <dbReference type="Proteomes" id="UP001341297"/>
    </source>
</evidence>
<keyword evidence="2" id="KW-1185">Reference proteome</keyword>
<protein>
    <submittedName>
        <fullName evidence="1">YrzK family protein</fullName>
    </submittedName>
</protein>
<dbReference type="InterPro" id="IPR035378">
    <property type="entry name" value="YrzK-like"/>
</dbReference>
<accession>A0ABU6H7F8</accession>
<dbReference type="Proteomes" id="UP001341297">
    <property type="component" value="Unassembled WGS sequence"/>
</dbReference>
<gene>
    <name evidence="1" type="ORF">P8828_19335</name>
</gene>
<dbReference type="GeneID" id="82855883"/>
<dbReference type="Pfam" id="PF17449">
    <property type="entry name" value="YrzK"/>
    <property type="match status" value="1"/>
</dbReference>
<proteinExistence type="predicted"/>
<sequence>MRYDHRMGKAIHEQEANLHLKDHVDPEHIGYLEETATELGLTSKESIKNKKNRI</sequence>
<organism evidence="1 2">
    <name type="scientific">Bacillus glycinifermentans</name>
    <dbReference type="NCBI Taxonomy" id="1664069"/>
    <lineage>
        <taxon>Bacteria</taxon>
        <taxon>Bacillati</taxon>
        <taxon>Bacillota</taxon>
        <taxon>Bacilli</taxon>
        <taxon>Bacillales</taxon>
        <taxon>Bacillaceae</taxon>
        <taxon>Bacillus</taxon>
    </lineage>
</organism>
<dbReference type="RefSeq" id="WP_096891867.1">
    <property type="nucleotide sequence ID" value="NZ_CP023481.1"/>
</dbReference>
<evidence type="ECO:0000313" key="1">
    <source>
        <dbReference type="EMBL" id="MEC0486916.1"/>
    </source>
</evidence>
<comment type="caution">
    <text evidence="1">The sequence shown here is derived from an EMBL/GenBank/DDBJ whole genome shotgun (WGS) entry which is preliminary data.</text>
</comment>
<name>A0ABU6H7F8_9BACI</name>
<reference evidence="1 2" key="1">
    <citation type="submission" date="2023-03" db="EMBL/GenBank/DDBJ databases">
        <title>Agriculturally important microbes genome sequencing.</title>
        <authorList>
            <person name="Dunlap C."/>
        </authorList>
    </citation>
    <scope>NUCLEOTIDE SEQUENCE [LARGE SCALE GENOMIC DNA]</scope>
    <source>
        <strain evidence="1 2">CBP-3203</strain>
    </source>
</reference>